<dbReference type="FunFam" id="3.30.160.60:FF:002058">
    <property type="entry name" value="YML081W-like protein"/>
    <property type="match status" value="1"/>
</dbReference>
<dbReference type="PROSITE" id="PS50157">
    <property type="entry name" value="ZINC_FINGER_C2H2_2"/>
    <property type="match status" value="2"/>
</dbReference>
<dbReference type="eggNOG" id="KOG1721">
    <property type="taxonomic scope" value="Eukaryota"/>
</dbReference>
<feature type="compositionally biased region" description="Polar residues" evidence="8">
    <location>
        <begin position="181"/>
        <end position="204"/>
    </location>
</feature>
<proteinExistence type="predicted"/>
<evidence type="ECO:0000256" key="5">
    <source>
        <dbReference type="ARBA" id="ARBA00022833"/>
    </source>
</evidence>
<gene>
    <name evidence="10" type="ORF">Kpol_1001p1</name>
</gene>
<dbReference type="SMART" id="SM00355">
    <property type="entry name" value="ZnF_C2H2"/>
    <property type="match status" value="2"/>
</dbReference>
<organism evidence="11">
    <name type="scientific">Vanderwaltozyma polyspora (strain ATCC 22028 / DSM 70294 / BCRC 21397 / CBS 2163 / NBRC 10782 / NRRL Y-8283 / UCD 57-17)</name>
    <name type="common">Kluyveromyces polysporus</name>
    <dbReference type="NCBI Taxonomy" id="436907"/>
    <lineage>
        <taxon>Eukaryota</taxon>
        <taxon>Fungi</taxon>
        <taxon>Dikarya</taxon>
        <taxon>Ascomycota</taxon>
        <taxon>Saccharomycotina</taxon>
        <taxon>Saccharomycetes</taxon>
        <taxon>Saccharomycetales</taxon>
        <taxon>Saccharomycetaceae</taxon>
        <taxon>Vanderwaltozyma</taxon>
    </lineage>
</organism>
<feature type="domain" description="C2H2-type" evidence="9">
    <location>
        <begin position="36"/>
        <end position="63"/>
    </location>
</feature>
<feature type="region of interest" description="Disordered" evidence="8">
    <location>
        <begin position="139"/>
        <end position="222"/>
    </location>
</feature>
<dbReference type="Proteomes" id="UP000000267">
    <property type="component" value="Unassembled WGS sequence"/>
</dbReference>
<dbReference type="PANTHER" id="PTHR40626">
    <property type="entry name" value="MIP31509P"/>
    <property type="match status" value="1"/>
</dbReference>
<feature type="compositionally biased region" description="Basic residues" evidence="8">
    <location>
        <begin position="601"/>
        <end position="613"/>
    </location>
</feature>
<evidence type="ECO:0000256" key="2">
    <source>
        <dbReference type="ARBA" id="ARBA00022723"/>
    </source>
</evidence>
<feature type="region of interest" description="Disordered" evidence="8">
    <location>
        <begin position="92"/>
        <end position="114"/>
    </location>
</feature>
<evidence type="ECO:0000256" key="6">
    <source>
        <dbReference type="ARBA" id="ARBA00023242"/>
    </source>
</evidence>
<dbReference type="EMBL" id="DS480433">
    <property type="protein sequence ID" value="EDO16089.1"/>
    <property type="molecule type" value="Genomic_DNA"/>
</dbReference>
<evidence type="ECO:0000256" key="3">
    <source>
        <dbReference type="ARBA" id="ARBA00022737"/>
    </source>
</evidence>
<dbReference type="HOGENOM" id="CLU_003977_1_0_1"/>
<dbReference type="CDD" id="cd12148">
    <property type="entry name" value="fungal_TF_MHR"/>
    <property type="match status" value="1"/>
</dbReference>
<dbReference type="Gene3D" id="3.30.160.60">
    <property type="entry name" value="Classic Zinc Finger"/>
    <property type="match status" value="2"/>
</dbReference>
<evidence type="ECO:0000313" key="11">
    <source>
        <dbReference type="Proteomes" id="UP000000267"/>
    </source>
</evidence>
<feature type="compositionally biased region" description="Basic and acidic residues" evidence="8">
    <location>
        <begin position="311"/>
        <end position="328"/>
    </location>
</feature>
<accession>A7TNN8</accession>
<keyword evidence="3" id="KW-0677">Repeat</keyword>
<feature type="compositionally biased region" description="Low complexity" evidence="8">
    <location>
        <begin position="291"/>
        <end position="310"/>
    </location>
</feature>
<dbReference type="GO" id="GO:0000978">
    <property type="term" value="F:RNA polymerase II cis-regulatory region sequence-specific DNA binding"/>
    <property type="evidence" value="ECO:0007669"/>
    <property type="project" value="InterPro"/>
</dbReference>
<evidence type="ECO:0000256" key="8">
    <source>
        <dbReference type="SAM" id="MobiDB-lite"/>
    </source>
</evidence>
<evidence type="ECO:0000256" key="4">
    <source>
        <dbReference type="ARBA" id="ARBA00022771"/>
    </source>
</evidence>
<dbReference type="FunCoup" id="A7TNN8">
    <property type="interactions" value="346"/>
</dbReference>
<dbReference type="PhylomeDB" id="A7TNN8"/>
<feature type="compositionally biased region" description="Low complexity" evidence="8">
    <location>
        <begin position="99"/>
        <end position="112"/>
    </location>
</feature>
<dbReference type="KEGG" id="vpo:Kpol_1001p1"/>
<dbReference type="InterPro" id="IPR051059">
    <property type="entry name" value="VerF-like"/>
</dbReference>
<dbReference type="OMA" id="KYWENLY"/>
<comment type="subcellular location">
    <subcellularLocation>
        <location evidence="1">Nucleus</location>
    </subcellularLocation>
</comment>
<reference evidence="10 11" key="1">
    <citation type="journal article" date="2007" name="Proc. Natl. Acad. Sci. U.S.A.">
        <title>Independent sorting-out of thousands of duplicated gene pairs in two yeast species descended from a whole-genome duplication.</title>
        <authorList>
            <person name="Scannell D.R."/>
            <person name="Frank A.C."/>
            <person name="Conant G.C."/>
            <person name="Byrne K.P."/>
            <person name="Woolfit M."/>
            <person name="Wolfe K.H."/>
        </authorList>
    </citation>
    <scope>NUCLEOTIDE SEQUENCE [LARGE SCALE GENOMIC DNA]</scope>
    <source>
        <strain evidence="11">ATCC 22028 / DSM 70294 / BCRC 21397 / CBS 2163 / NBRC 10782 / NRRL Y-8283 / UCD 57-17</strain>
    </source>
</reference>
<feature type="compositionally biased region" description="Low complexity" evidence="8">
    <location>
        <begin position="205"/>
        <end position="221"/>
    </location>
</feature>
<feature type="region of interest" description="Disordered" evidence="8">
    <location>
        <begin position="291"/>
        <end position="339"/>
    </location>
</feature>
<dbReference type="GO" id="GO:0019413">
    <property type="term" value="P:acetate biosynthetic process"/>
    <property type="evidence" value="ECO:0007669"/>
    <property type="project" value="EnsemblFungi"/>
</dbReference>
<feature type="domain" description="C2H2-type" evidence="9">
    <location>
        <begin position="64"/>
        <end position="87"/>
    </location>
</feature>
<evidence type="ECO:0000259" key="9">
    <source>
        <dbReference type="PROSITE" id="PS50157"/>
    </source>
</evidence>
<keyword evidence="4 7" id="KW-0863">Zinc-finger</keyword>
<dbReference type="InterPro" id="IPR013087">
    <property type="entry name" value="Znf_C2H2_type"/>
</dbReference>
<feature type="compositionally biased region" description="Low complexity" evidence="8">
    <location>
        <begin position="329"/>
        <end position="339"/>
    </location>
</feature>
<evidence type="ECO:0000256" key="7">
    <source>
        <dbReference type="PROSITE-ProRule" id="PRU00042"/>
    </source>
</evidence>
<feature type="compositionally biased region" description="Low complexity" evidence="8">
    <location>
        <begin position="475"/>
        <end position="487"/>
    </location>
</feature>
<keyword evidence="6" id="KW-0539">Nucleus</keyword>
<dbReference type="STRING" id="436907.A7TNN8"/>
<keyword evidence="2" id="KW-0479">Metal-binding</keyword>
<feature type="region of interest" description="Disordered" evidence="8">
    <location>
        <begin position="473"/>
        <end position="494"/>
    </location>
</feature>
<dbReference type="GO" id="GO:0008270">
    <property type="term" value="F:zinc ion binding"/>
    <property type="evidence" value="ECO:0007669"/>
    <property type="project" value="UniProtKB-KW"/>
</dbReference>
<dbReference type="PANTHER" id="PTHR40626:SF13">
    <property type="entry name" value="RESPIRATION FACTOR 2-RELATED"/>
    <property type="match status" value="1"/>
</dbReference>
<dbReference type="InParanoid" id="A7TNN8"/>
<dbReference type="GO" id="GO:0000785">
    <property type="term" value="C:chromatin"/>
    <property type="evidence" value="ECO:0007669"/>
    <property type="project" value="TreeGrafter"/>
</dbReference>
<dbReference type="GO" id="GO:0005634">
    <property type="term" value="C:nucleus"/>
    <property type="evidence" value="ECO:0007669"/>
    <property type="project" value="UniProtKB-SubCell"/>
</dbReference>
<sequence length="1341" mass="152165">MAEITFQQQAQKLPIPGTVPIPKKSRPIKTNKPRPFLCSICTRGFVRHEHLKRHKISHTNEKPFLCIFCGRCFARKDLVLRHQYKLHPALVSQKDSKDSNSNTNSGSATNENIVKVTGNKQTILPTPLNPLAMTTAQLKKKNAAEKSNKVRKNSVSTTTRQQQKKDKLKPPVQKRKRHASFSASNAFTYRPNNVELSTIPSSTDLSSTENNNQLNNQTNINPDIVGMNQDLSQDVPHQVGFSTPQLSANRLLEKIFNSELAVNADILQFSLEDSFLTNNLPSNLPGFINNDIMNNKNNSNNNNNNTNNGQKKNDNQNKINDKNNDDKINNSNNHSIINDNGMSLAQSVTSMFNFFNNNNTNNINHNNHNNNNPTNLPRYIHHDNNTNQNNTDHSNQNIIRNDNNSINSSNYNNKVFAPSASFLSLANLLTIGPTGEGGYSNSDIILNNISKNNNSSSMSNLIDYFNYSQQNPILNHNNSSNNDSVSPKSEKQLDGNHYDEKWLSSFLAINPQFQNVDPDNYKISSKNFNEIGFVDPFSNTPSTISSDISSSSGSPTVMDQATVSSSTSFEKSASPKNTFVNNIPEVKVNGITSSTNMHSSFNKKRKNSRASSKRKGSVVSSFFSSRQHDIFTEDTNFLNSIINQNLIPTNYSQGFESITKTNALYIGNQQSATKFVETRDHFTEEIRQHIITENNLKCDLFPTVTELNSYVNLYILKFHPYFPFIHLGSLTAGKDNYAFILSLTVIGALFGFHSSHAMLLSKVAWFQIKNTITNLRQTHTYSDIPLWVLQSMVLLIFINIFNNDLSDNQKNIIHTQLMTVIELVKLTKINLPIEVVETPPIDSDHYMDFHDNPEIISKFEAQINSIEQVKKNFDYFIKAQSRIRTCHTILIISNMFTTMVGLESSFHSIDVKCGIPCNLAELFDCKDENEWQRLLRENNITIDSKFSLLELSNGGETYENCLNYLANGNNFLYENEKLSLKTLLSLLVTIHEKIFLERNKISQKFQRNTLNSELFWRMNARPVIESALKNWEALYLKNGGILVPNENNISMIYENPESLMVIPLYALANIRKCLDLTVVMSTIWLQDWEKMNKILEKKILYCDLDSLHEATDYALSVINFWVNSVSITQNAKTTSRRTPIFALLSIFVSIFLISEQMKRIEDWAIAVDNNCLTPSSLPPVLKTSDRIAWLRCEKILKKVEMHLLPKGYNKETYAEFLRIQANGALDVDVLDDRLAENAMKQETSIDETVYVIKNARLSSRCLYLGVRILGDAPIWPIALLLAHALQSRAVYKSKHQNDNNPVNIHDQFNTMNVETYYNSTSGAYYDDTEKEKDEDDGILTF</sequence>
<keyword evidence="11" id="KW-1185">Reference proteome</keyword>
<dbReference type="PROSITE" id="PS00028">
    <property type="entry name" value="ZINC_FINGER_C2H2_1"/>
    <property type="match status" value="2"/>
</dbReference>
<dbReference type="InterPro" id="IPR036236">
    <property type="entry name" value="Znf_C2H2_sf"/>
</dbReference>
<dbReference type="SUPFAM" id="SSF57667">
    <property type="entry name" value="beta-beta-alpha zinc fingers"/>
    <property type="match status" value="1"/>
</dbReference>
<name>A7TNN8_VANPO</name>
<dbReference type="OrthoDB" id="6077919at2759"/>
<dbReference type="GO" id="GO:0000981">
    <property type="term" value="F:DNA-binding transcription factor activity, RNA polymerase II-specific"/>
    <property type="evidence" value="ECO:0007669"/>
    <property type="project" value="InterPro"/>
</dbReference>
<feature type="region of interest" description="Disordered" evidence="8">
    <location>
        <begin position="591"/>
        <end position="613"/>
    </location>
</feature>
<evidence type="ECO:0000313" key="10">
    <source>
        <dbReference type="EMBL" id="EDO16089.1"/>
    </source>
</evidence>
<dbReference type="GeneID" id="5544247"/>
<dbReference type="RefSeq" id="XP_001643947.1">
    <property type="nucleotide sequence ID" value="XM_001643897.1"/>
</dbReference>
<keyword evidence="5" id="KW-0862">Zinc</keyword>
<protein>
    <recommendedName>
        <fullName evidence="9">C2H2-type domain-containing protein</fullName>
    </recommendedName>
</protein>
<evidence type="ECO:0000256" key="1">
    <source>
        <dbReference type="ARBA" id="ARBA00004123"/>
    </source>
</evidence>